<comment type="caution">
    <text evidence="1">The sequence shown here is derived from an EMBL/GenBank/DDBJ whole genome shotgun (WGS) entry which is preliminary data.</text>
</comment>
<proteinExistence type="predicted"/>
<name>X0VP49_9ZZZZ</name>
<dbReference type="AlphaFoldDB" id="X0VP49"/>
<gene>
    <name evidence="1" type="ORF">S01H1_57551</name>
</gene>
<protein>
    <submittedName>
        <fullName evidence="1">Uncharacterized protein</fullName>
    </submittedName>
</protein>
<dbReference type="EMBL" id="BARS01037536">
    <property type="protein sequence ID" value="GAG14248.1"/>
    <property type="molecule type" value="Genomic_DNA"/>
</dbReference>
<accession>X0VP49</accession>
<feature type="non-terminal residue" evidence="1">
    <location>
        <position position="75"/>
    </location>
</feature>
<sequence>MSEGYEKSKDKEIFKKGANATGNRWINVGVFSYDGGENKIRIMPAGLNRKAEDGAKNKWINQKAITGITKSEAQE</sequence>
<reference evidence="1" key="1">
    <citation type="journal article" date="2014" name="Front. Microbiol.">
        <title>High frequency of phylogenetically diverse reductive dehalogenase-homologous genes in deep subseafloor sedimentary metagenomes.</title>
        <authorList>
            <person name="Kawai M."/>
            <person name="Futagami T."/>
            <person name="Toyoda A."/>
            <person name="Takaki Y."/>
            <person name="Nishi S."/>
            <person name="Hori S."/>
            <person name="Arai W."/>
            <person name="Tsubouchi T."/>
            <person name="Morono Y."/>
            <person name="Uchiyama I."/>
            <person name="Ito T."/>
            <person name="Fujiyama A."/>
            <person name="Inagaki F."/>
            <person name="Takami H."/>
        </authorList>
    </citation>
    <scope>NUCLEOTIDE SEQUENCE</scope>
    <source>
        <strain evidence="1">Expedition CK06-06</strain>
    </source>
</reference>
<evidence type="ECO:0000313" key="1">
    <source>
        <dbReference type="EMBL" id="GAG14248.1"/>
    </source>
</evidence>
<organism evidence="1">
    <name type="scientific">marine sediment metagenome</name>
    <dbReference type="NCBI Taxonomy" id="412755"/>
    <lineage>
        <taxon>unclassified sequences</taxon>
        <taxon>metagenomes</taxon>
        <taxon>ecological metagenomes</taxon>
    </lineage>
</organism>